<evidence type="ECO:0000313" key="2">
    <source>
        <dbReference type="EMBL" id="UOQ71123.1"/>
    </source>
</evidence>
<dbReference type="EMBL" id="CP095046">
    <property type="protein sequence ID" value="UOQ71123.1"/>
    <property type="molecule type" value="Genomic_DNA"/>
</dbReference>
<feature type="region of interest" description="Disordered" evidence="1">
    <location>
        <begin position="32"/>
        <end position="54"/>
    </location>
</feature>
<accession>A0A8T9Q7Y1</accession>
<keyword evidence="3" id="KW-1185">Reference proteome</keyword>
<evidence type="ECO:0000313" key="3">
    <source>
        <dbReference type="Proteomes" id="UP000831796"/>
    </source>
</evidence>
<name>A0A8T9Q7Y1_9BACT</name>
<gene>
    <name evidence="2" type="ORF">MUN79_21005</name>
</gene>
<dbReference type="RefSeq" id="WP_244674534.1">
    <property type="nucleotide sequence ID" value="NZ_CP095046.1"/>
</dbReference>
<proteinExistence type="predicted"/>
<dbReference type="AlphaFoldDB" id="A0A8T9Q7Y1"/>
<dbReference type="KEGG" id="hcu:MUN79_21005"/>
<dbReference type="Proteomes" id="UP000831796">
    <property type="component" value="Chromosome"/>
</dbReference>
<organism evidence="2 3">
    <name type="scientific">Hymenobacter cellulosilyticus</name>
    <dbReference type="NCBI Taxonomy" id="2932248"/>
    <lineage>
        <taxon>Bacteria</taxon>
        <taxon>Pseudomonadati</taxon>
        <taxon>Bacteroidota</taxon>
        <taxon>Cytophagia</taxon>
        <taxon>Cytophagales</taxon>
        <taxon>Hymenobacteraceae</taxon>
        <taxon>Hymenobacter</taxon>
    </lineage>
</organism>
<protein>
    <submittedName>
        <fullName evidence="2">Uncharacterized protein</fullName>
    </submittedName>
</protein>
<reference evidence="2" key="1">
    <citation type="submission" date="2022-04" db="EMBL/GenBank/DDBJ databases">
        <title>Hymenobacter sp. isolated from the air.</title>
        <authorList>
            <person name="Won M."/>
            <person name="Lee C.-M."/>
            <person name="Woen H.-Y."/>
            <person name="Kwon S.-W."/>
        </authorList>
    </citation>
    <scope>NUCLEOTIDE SEQUENCE</scope>
    <source>
        <strain evidence="2">5116S-3</strain>
    </source>
</reference>
<sequence>MSTFADRLLDFLTTFPLPANLPDEAVALSPYQESTPGRCLPSLPGSTTTTTAPA</sequence>
<evidence type="ECO:0000256" key="1">
    <source>
        <dbReference type="SAM" id="MobiDB-lite"/>
    </source>
</evidence>